<evidence type="ECO:0008006" key="5">
    <source>
        <dbReference type="Google" id="ProtNLM"/>
    </source>
</evidence>
<evidence type="ECO:0000256" key="1">
    <source>
        <dbReference type="SAM" id="Coils"/>
    </source>
</evidence>
<evidence type="ECO:0000313" key="3">
    <source>
        <dbReference type="EMBL" id="KAK8888998.1"/>
    </source>
</evidence>
<feature type="coiled-coil region" evidence="1">
    <location>
        <begin position="1512"/>
        <end position="1542"/>
    </location>
</feature>
<dbReference type="EMBL" id="JAPFFF010000005">
    <property type="protein sequence ID" value="KAK8888998.1"/>
    <property type="molecule type" value="Genomic_DNA"/>
</dbReference>
<feature type="coiled-coil region" evidence="1">
    <location>
        <begin position="1055"/>
        <end position="1180"/>
    </location>
</feature>
<gene>
    <name evidence="3" type="ORF">M9Y10_033739</name>
</gene>
<feature type="coiled-coil region" evidence="1">
    <location>
        <begin position="52"/>
        <end position="79"/>
    </location>
</feature>
<feature type="compositionally biased region" description="Polar residues" evidence="2">
    <location>
        <begin position="1"/>
        <end position="11"/>
    </location>
</feature>
<sequence length="1967" mass="227190">MSNNNLDLQTGQSQSSNVIDSSDSSQEKKEILNKLQSKVTNLLIVQKKSEKLSKSQDNLKKCLDKIEQYKKINQELQQRQNILCDSLGINSNSDLETIKKSAKDVKSKFFLLNSIQDQLNIPMNTSQEQPENILLAIQKLKDKYSENNRYISKMLRILGLFNSNYSSFDSSQNEESPANLLLNEIQKIKEENEVLKTNVDNFTYQQNELCQMLDIDTSNENDSYTLHFRMKGAIKNIENSLREGMAEFATILSPNCGQSFDTPQIVKSAITELQQLANKLQKELNESDQKLKEVTNQLQNFEAKNDKFVRKLNCSTIEEISQNIEDLLAITCSPNLDVLKRAVRQMKEQNKSLQTETEELNSKSQSLIICNQNLNDQLLAIQDQFACLKSKLNESEAKKIAYKDELKEMKSKLNSLKIECKSVSIERNNLRGQLTDKDEEILKIKEILQTEKGNVKIQFDEMEDQILTLKGQIRKVQQEAEMAKSDYRTLENSHNSLQQQHKVLKDEKQALEFEFEKSKSQIRTLTQEVSSKKDELETVKTANEGQKQKIQSYLKQIDELENDQMTLKRKLTEMGSQIESVQNEKAKILSQFENEVNENNSLKQKIEQNRLAMNQLELSNSQQKMEIDNLNQMKNDLLAKNGDFQRQLSQCQMKENESEQTIQNLNNKIDHFQTEKESFQSQVTSLKAEIESLKSENSKLTKEIDSIKLDNESKSKRLENEIQNLNGQLDEVKLTHSKLKNKLNKHENLSSSFNCENIDEFESKVNQLAQNQEKICQLLGINSNSSFSSISDSISELLKDNKKMFQENSTMKQQLSKVASLLNVDEPTDFNSMQKTINNLYDEIQQFEIENEKLNAEFNSIQKANSKMCQILNVMNTESLIDSISSVQSTINQIKQILNVSDDHIIDCIESLHESIQTLCEALNIDPKDSWIDSVLMMYESLQDAAELLDITNSDQLSKAIQNILNERNHLSTEINKNLDVIQRWKKSGRNQSILFKSHPNNLLDMIDEIHQFNPEQLLSDVTDLISQNNEFSEKIERIFSLFGIKSSQIGSNPIDQIKDIVDRYNNDIHKLKEHLKSLQKKNDEIQLNFDRMTISLKESQHHTSSLNQQVEELQKQNEQFFQQTEEFQHKNEDLNQQLGELNIQNGDLNNKVEILQYKVDNLSQINEDLKQQNNSFEMESQNNVMLEKQISDICRLLHIKPLINENISNSIAEAIESLKKTKEEFINFKWKVNRLLKSKKNESLILDSNSEDDENYNNKITAETLREIETLNQLAFNLCRLFNLDSPDLLLETAKKQMTIIHLISPLFDSFNKNEEEEDDPNKWQQIVQEIKQAKQLNDKIASLLNINDSSEIINSIKNIQSQLSQLQSKDESNSQFSDQLCEVLGVDSKKDDNRNKNQQILQIVKEIKEVSMGSQKVFDQLATIFNCETDYVVDFAKLICQTVKNVASTLDIDLKNTGLFETIENAIKEMKEENDSFKNKFTEEKLFVCQFLNELNISNDQSDDLVREVITKLRDINSDLKEQNESLKNSQQDNEALVTELKDKISVYKANNTKLFEKFDLLSRLENDTDGNDNTDKSDSARMKEILEKIDELLQIKKEYQKSVKKNKELVTKIRSIEIENVRHANQIKQSKANINNIDDALKYMKNHEVQITKLRQIVEIPDSPFSVVIEKVSKIVDQLNSENTSNEKLRQEIKLSKERIHDFENNEVEYKKLINTQENKIDSLTTEVDQKNKKIDHLNSSLNKIFKSIGDGNVQSADLAIDLIEDQKRKMAELNKELFELRSAVTVDSAFDKMSTNEKKQLKLIKKKMIEQADNFNAFLAKLKIQLESRTQSKEEIIRILKDAEADNYRLLELLDPPLSSSSNNNPYHHIHIGNEYAMNPFVKQDVDIFRKKRRYLETADSNCSLYHKIASTEKELICQSKKIGIAERKGINLKGSERPITSNAISISVINAQRNKKEQTTLF</sequence>
<evidence type="ECO:0000256" key="2">
    <source>
        <dbReference type="SAM" id="MobiDB-lite"/>
    </source>
</evidence>
<reference evidence="3 4" key="1">
    <citation type="submission" date="2024-04" db="EMBL/GenBank/DDBJ databases">
        <title>Tritrichomonas musculus Genome.</title>
        <authorList>
            <person name="Alves-Ferreira E."/>
            <person name="Grigg M."/>
            <person name="Lorenzi H."/>
            <person name="Galac M."/>
        </authorList>
    </citation>
    <scope>NUCLEOTIDE SEQUENCE [LARGE SCALE GENOMIC DNA]</scope>
    <source>
        <strain evidence="3 4">EAF2021</strain>
    </source>
</reference>
<protein>
    <recommendedName>
        <fullName evidence="5">Viral A-type inclusion protein</fullName>
    </recommendedName>
</protein>
<feature type="coiled-coil region" evidence="1">
    <location>
        <begin position="266"/>
        <end position="311"/>
    </location>
</feature>
<dbReference type="Gene3D" id="1.10.287.1490">
    <property type="match status" value="1"/>
</dbReference>
<keyword evidence="1" id="KW-0175">Coiled coil</keyword>
<organism evidence="3 4">
    <name type="scientific">Tritrichomonas musculus</name>
    <dbReference type="NCBI Taxonomy" id="1915356"/>
    <lineage>
        <taxon>Eukaryota</taxon>
        <taxon>Metamonada</taxon>
        <taxon>Parabasalia</taxon>
        <taxon>Tritrichomonadida</taxon>
        <taxon>Tritrichomonadidae</taxon>
        <taxon>Tritrichomonas</taxon>
    </lineage>
</organism>
<feature type="coiled-coil region" evidence="1">
    <location>
        <begin position="178"/>
        <end position="205"/>
    </location>
</feature>
<feature type="coiled-coil region" evidence="1">
    <location>
        <begin position="336"/>
        <end position="749"/>
    </location>
</feature>
<dbReference type="PANTHER" id="PTHR23159">
    <property type="entry name" value="CENTROSOMAL PROTEIN 2"/>
    <property type="match status" value="1"/>
</dbReference>
<dbReference type="Proteomes" id="UP001470230">
    <property type="component" value="Unassembled WGS sequence"/>
</dbReference>
<evidence type="ECO:0000313" key="4">
    <source>
        <dbReference type="Proteomes" id="UP001470230"/>
    </source>
</evidence>
<keyword evidence="4" id="KW-1185">Reference proteome</keyword>
<feature type="compositionally biased region" description="Low complexity" evidence="2">
    <location>
        <begin position="12"/>
        <end position="24"/>
    </location>
</feature>
<feature type="region of interest" description="Disordered" evidence="2">
    <location>
        <begin position="1"/>
        <end position="25"/>
    </location>
</feature>
<feature type="coiled-coil region" evidence="1">
    <location>
        <begin position="830"/>
        <end position="864"/>
    </location>
</feature>
<proteinExistence type="predicted"/>
<comment type="caution">
    <text evidence="3">The sequence shown here is derived from an EMBL/GenBank/DDBJ whole genome shotgun (WGS) entry which is preliminary data.</text>
</comment>
<name>A0ABR2KCZ0_9EUKA</name>
<accession>A0ABR2KCZ0</accession>
<feature type="coiled-coil region" evidence="1">
    <location>
        <begin position="1682"/>
        <end position="1787"/>
    </location>
</feature>
<dbReference type="PANTHER" id="PTHR23159:SF31">
    <property type="entry name" value="CENTROSOME-ASSOCIATED PROTEIN CEP250 ISOFORM X1"/>
    <property type="match status" value="1"/>
</dbReference>